<comment type="subcellular location">
    <subcellularLocation>
        <location evidence="1">Membrane</location>
        <topology evidence="1">Multi-pass membrane protein</topology>
    </subcellularLocation>
</comment>
<feature type="compositionally biased region" description="Basic and acidic residues" evidence="9">
    <location>
        <begin position="1"/>
        <end position="21"/>
    </location>
</feature>
<comment type="similarity">
    <text evidence="2">Belongs to the oligopeptide OPT transporter family.</text>
</comment>
<gene>
    <name evidence="11" type="ORF">BCR44DRAFT_1437278</name>
</gene>
<evidence type="ECO:0000256" key="6">
    <source>
        <dbReference type="ARBA" id="ARBA00022927"/>
    </source>
</evidence>
<keyword evidence="8 10" id="KW-0472">Membrane</keyword>
<proteinExistence type="inferred from homology"/>
<feature type="transmembrane region" description="Helical" evidence="10">
    <location>
        <begin position="578"/>
        <end position="596"/>
    </location>
</feature>
<dbReference type="InterPro" id="IPR004813">
    <property type="entry name" value="OPT"/>
</dbReference>
<dbReference type="EMBL" id="MCFL01000032">
    <property type="protein sequence ID" value="ORZ33910.1"/>
    <property type="molecule type" value="Genomic_DNA"/>
</dbReference>
<feature type="transmembrane region" description="Helical" evidence="10">
    <location>
        <begin position="429"/>
        <end position="446"/>
    </location>
</feature>
<feature type="transmembrane region" description="Helical" evidence="10">
    <location>
        <begin position="645"/>
        <end position="666"/>
    </location>
</feature>
<dbReference type="InterPro" id="IPR004648">
    <property type="entry name" value="Oligpept_transpt"/>
</dbReference>
<feature type="transmembrane region" description="Helical" evidence="10">
    <location>
        <begin position="188"/>
        <end position="206"/>
    </location>
</feature>
<keyword evidence="12" id="KW-1185">Reference proteome</keyword>
<accession>A0A1Y2HH37</accession>
<dbReference type="Proteomes" id="UP000193411">
    <property type="component" value="Unassembled WGS sequence"/>
</dbReference>
<reference evidence="11 12" key="1">
    <citation type="submission" date="2016-07" db="EMBL/GenBank/DDBJ databases">
        <title>Pervasive Adenine N6-methylation of Active Genes in Fungi.</title>
        <authorList>
            <consortium name="DOE Joint Genome Institute"/>
            <person name="Mondo S.J."/>
            <person name="Dannebaum R.O."/>
            <person name="Kuo R.C."/>
            <person name="Labutti K."/>
            <person name="Haridas S."/>
            <person name="Kuo A."/>
            <person name="Salamov A."/>
            <person name="Ahrendt S.R."/>
            <person name="Lipzen A."/>
            <person name="Sullivan W."/>
            <person name="Andreopoulos W.B."/>
            <person name="Clum A."/>
            <person name="Lindquist E."/>
            <person name="Daum C."/>
            <person name="Ramamoorthy G.K."/>
            <person name="Gryganskyi A."/>
            <person name="Culley D."/>
            <person name="Magnuson J.K."/>
            <person name="James T.Y."/>
            <person name="O'Malley M.A."/>
            <person name="Stajich J.E."/>
            <person name="Spatafora J.W."/>
            <person name="Visel A."/>
            <person name="Grigoriev I.V."/>
        </authorList>
    </citation>
    <scope>NUCLEOTIDE SEQUENCE [LARGE SCALE GENOMIC DNA]</scope>
    <source>
        <strain evidence="11 12">PL171</strain>
    </source>
</reference>
<evidence type="ECO:0000256" key="9">
    <source>
        <dbReference type="SAM" id="MobiDB-lite"/>
    </source>
</evidence>
<feature type="transmembrane region" description="Helical" evidence="10">
    <location>
        <begin position="295"/>
        <end position="317"/>
    </location>
</feature>
<dbReference type="AlphaFoldDB" id="A0A1Y2HH37"/>
<dbReference type="OrthoDB" id="9986677at2759"/>
<evidence type="ECO:0000313" key="12">
    <source>
        <dbReference type="Proteomes" id="UP000193411"/>
    </source>
</evidence>
<evidence type="ECO:0000256" key="10">
    <source>
        <dbReference type="SAM" id="Phobius"/>
    </source>
</evidence>
<sequence length="734" mass="82045">MTFDDEKKTNEEPTRNVEKQKSSFVVDEEFEQMVQDLAPTSDDPTAPSFTFRVWVIGTVFVVVLGWINMLFTFRTNLFQVSSYVATLLSYPIGVLMAKTFPRWQFHLFGLDIDTNPGPFSVKEHVLIGIFGSTGASGVYATYNLVVQEVYYDMHMNPFWAISFLFASSALGFGISGMTRKFLIRPIHMIWPTVLPTVALYSAFHKVDTAAVKDDGANHYSQLTVFGIGTLGMGLYHLLGPGYLTTMLQNISVLCWIAPKSNTFVQQLGSPVWGVGILAWTGDWTNIGSGAMSVPFWAAANVFAAAVFFHWIATPIMFKNNWFGQPKMPIALNSTRLFTSQSKVFKASDVVDKQSHRMIDAQYAQRAPIHMSPFFAISYFANFTTLPAALIHTCVWYGKDIYQRLRYQRESEEEDIHCKLIDAYPEVPNTWYYGFFVVTAVLMLLTGELSELQFPWWAMLFATALAIITTIPIAVVLATAGVALYVNVISQFLIGLILPGQPIVMMAFKALSVSVSAQCLTLLTDLKLGHYLNQLISCFVVFGAMRQWLATPEHVQWVLDDGKVEGPGKSWGASQSHNVYYSASLIWGAIGPKRFFFDTQYSPVIWVGVIVGCVTPVILKLCHTFIGGSYWALIHPAIILGPGGAGGNQGTTLSYFTVAFFFQFFMYRYRSAWWKRYNYVLATAFDVACALVALLTTFVLPDAPTWFMNCPSGECTFSDKHGPFQDWCFPVAPEA</sequence>
<feature type="transmembrane region" description="Helical" evidence="10">
    <location>
        <begin position="491"/>
        <end position="510"/>
    </location>
</feature>
<evidence type="ECO:0000256" key="2">
    <source>
        <dbReference type="ARBA" id="ARBA00008807"/>
    </source>
</evidence>
<dbReference type="Pfam" id="PF03169">
    <property type="entry name" value="OPT"/>
    <property type="match status" value="1"/>
</dbReference>
<evidence type="ECO:0000256" key="4">
    <source>
        <dbReference type="ARBA" id="ARBA00022692"/>
    </source>
</evidence>
<feature type="transmembrane region" description="Helical" evidence="10">
    <location>
        <begin position="373"/>
        <end position="397"/>
    </location>
</feature>
<dbReference type="GO" id="GO:0015031">
    <property type="term" value="P:protein transport"/>
    <property type="evidence" value="ECO:0007669"/>
    <property type="project" value="UniProtKB-KW"/>
</dbReference>
<evidence type="ECO:0000256" key="5">
    <source>
        <dbReference type="ARBA" id="ARBA00022856"/>
    </source>
</evidence>
<feature type="transmembrane region" description="Helical" evidence="10">
    <location>
        <begin position="51"/>
        <end position="71"/>
    </location>
</feature>
<keyword evidence="3" id="KW-0813">Transport</keyword>
<protein>
    <submittedName>
        <fullName evidence="11">OPT oligopeptide transporter protein-domain-containing protein</fullName>
    </submittedName>
</protein>
<feature type="transmembrane region" description="Helical" evidence="10">
    <location>
        <begin position="218"/>
        <end position="238"/>
    </location>
</feature>
<keyword evidence="7 10" id="KW-1133">Transmembrane helix</keyword>
<feature type="transmembrane region" description="Helical" evidence="10">
    <location>
        <begin position="678"/>
        <end position="699"/>
    </location>
</feature>
<dbReference type="GO" id="GO:0016020">
    <property type="term" value="C:membrane"/>
    <property type="evidence" value="ECO:0007669"/>
    <property type="project" value="UniProtKB-SubCell"/>
</dbReference>
<evidence type="ECO:0000256" key="3">
    <source>
        <dbReference type="ARBA" id="ARBA00022448"/>
    </source>
</evidence>
<dbReference type="NCBIfam" id="TIGR00728">
    <property type="entry name" value="OPT_sfam"/>
    <property type="match status" value="1"/>
</dbReference>
<comment type="caution">
    <text evidence="11">The sequence shown here is derived from an EMBL/GenBank/DDBJ whole genome shotgun (WGS) entry which is preliminary data.</text>
</comment>
<keyword evidence="4 10" id="KW-0812">Transmembrane</keyword>
<keyword evidence="6" id="KW-0653">Protein transport</keyword>
<feature type="transmembrane region" description="Helical" evidence="10">
    <location>
        <begin position="158"/>
        <end position="176"/>
    </location>
</feature>
<evidence type="ECO:0000256" key="1">
    <source>
        <dbReference type="ARBA" id="ARBA00004141"/>
    </source>
</evidence>
<organism evidence="11 12">
    <name type="scientific">Catenaria anguillulae PL171</name>
    <dbReference type="NCBI Taxonomy" id="765915"/>
    <lineage>
        <taxon>Eukaryota</taxon>
        <taxon>Fungi</taxon>
        <taxon>Fungi incertae sedis</taxon>
        <taxon>Blastocladiomycota</taxon>
        <taxon>Blastocladiomycetes</taxon>
        <taxon>Blastocladiales</taxon>
        <taxon>Catenariaceae</taxon>
        <taxon>Catenaria</taxon>
    </lineage>
</organism>
<feature type="region of interest" description="Disordered" evidence="9">
    <location>
        <begin position="1"/>
        <end position="22"/>
    </location>
</feature>
<feature type="transmembrane region" description="Helical" evidence="10">
    <location>
        <begin position="83"/>
        <end position="105"/>
    </location>
</feature>
<evidence type="ECO:0000256" key="8">
    <source>
        <dbReference type="ARBA" id="ARBA00023136"/>
    </source>
</evidence>
<feature type="transmembrane region" description="Helical" evidence="10">
    <location>
        <begin position="125"/>
        <end position="146"/>
    </location>
</feature>
<feature type="transmembrane region" description="Helical" evidence="10">
    <location>
        <begin position="603"/>
        <end position="625"/>
    </location>
</feature>
<name>A0A1Y2HH37_9FUNG</name>
<evidence type="ECO:0000256" key="7">
    <source>
        <dbReference type="ARBA" id="ARBA00022989"/>
    </source>
</evidence>
<feature type="transmembrane region" description="Helical" evidence="10">
    <location>
        <begin position="458"/>
        <end position="485"/>
    </location>
</feature>
<dbReference type="PANTHER" id="PTHR22601">
    <property type="entry name" value="ISP4 LIKE PROTEIN"/>
    <property type="match status" value="1"/>
</dbReference>
<dbReference type="GO" id="GO:0035673">
    <property type="term" value="F:oligopeptide transmembrane transporter activity"/>
    <property type="evidence" value="ECO:0007669"/>
    <property type="project" value="InterPro"/>
</dbReference>
<keyword evidence="5" id="KW-0571">Peptide transport</keyword>
<evidence type="ECO:0000313" key="11">
    <source>
        <dbReference type="EMBL" id="ORZ33910.1"/>
    </source>
</evidence>